<accession>A0ABR1VK16</accession>
<dbReference type="Proteomes" id="UP001433268">
    <property type="component" value="Unassembled WGS sequence"/>
</dbReference>
<feature type="region of interest" description="Disordered" evidence="1">
    <location>
        <begin position="12"/>
        <end position="52"/>
    </location>
</feature>
<gene>
    <name evidence="2" type="ORF">PG997_011445</name>
</gene>
<proteinExistence type="predicted"/>
<dbReference type="GeneID" id="92048820"/>
<name>A0ABR1VK16_9PEZI</name>
<organism evidence="2 3">
    <name type="scientific">Apiospora hydei</name>
    <dbReference type="NCBI Taxonomy" id="1337664"/>
    <lineage>
        <taxon>Eukaryota</taxon>
        <taxon>Fungi</taxon>
        <taxon>Dikarya</taxon>
        <taxon>Ascomycota</taxon>
        <taxon>Pezizomycotina</taxon>
        <taxon>Sordariomycetes</taxon>
        <taxon>Xylariomycetidae</taxon>
        <taxon>Amphisphaeriales</taxon>
        <taxon>Apiosporaceae</taxon>
        <taxon>Apiospora</taxon>
    </lineage>
</organism>
<evidence type="ECO:0000313" key="3">
    <source>
        <dbReference type="Proteomes" id="UP001433268"/>
    </source>
</evidence>
<dbReference type="EMBL" id="JAQQWN010000008">
    <property type="protein sequence ID" value="KAK8071242.1"/>
    <property type="molecule type" value="Genomic_DNA"/>
</dbReference>
<protein>
    <submittedName>
        <fullName evidence="2">Uncharacterized protein</fullName>
    </submittedName>
</protein>
<dbReference type="PROSITE" id="PS51257">
    <property type="entry name" value="PROKAR_LIPOPROTEIN"/>
    <property type="match status" value="1"/>
</dbReference>
<reference evidence="2 3" key="1">
    <citation type="submission" date="2023-01" db="EMBL/GenBank/DDBJ databases">
        <title>Analysis of 21 Apiospora genomes using comparative genomics revels a genus with tremendous synthesis potential of carbohydrate active enzymes and secondary metabolites.</title>
        <authorList>
            <person name="Sorensen T."/>
        </authorList>
    </citation>
    <scope>NUCLEOTIDE SEQUENCE [LARGE SCALE GENOMIC DNA]</scope>
    <source>
        <strain evidence="2 3">CBS 114990</strain>
    </source>
</reference>
<feature type="compositionally biased region" description="Polar residues" evidence="1">
    <location>
        <begin position="14"/>
        <end position="24"/>
    </location>
</feature>
<sequence length="141" mass="14614">MKIFGLHSADDCSAYSSPSGTATSCPLAGETPAPARPGTGYRPAAAPRRGTPLDGRELALVQDHILVGPAVGANRRHAPAQALAELLLEHPDEAAPAPAPALRLRLPALLRVGVDPVGRGEQVHRGVAEPALRAHEARLGR</sequence>
<comment type="caution">
    <text evidence="2">The sequence shown here is derived from an EMBL/GenBank/DDBJ whole genome shotgun (WGS) entry which is preliminary data.</text>
</comment>
<evidence type="ECO:0000256" key="1">
    <source>
        <dbReference type="SAM" id="MobiDB-lite"/>
    </source>
</evidence>
<keyword evidence="3" id="KW-1185">Reference proteome</keyword>
<evidence type="ECO:0000313" key="2">
    <source>
        <dbReference type="EMBL" id="KAK8071242.1"/>
    </source>
</evidence>
<dbReference type="RefSeq" id="XP_066665050.1">
    <property type="nucleotide sequence ID" value="XM_066815760.1"/>
</dbReference>